<evidence type="ECO:0000313" key="1">
    <source>
        <dbReference type="EMBL" id="KAJ2929020.1"/>
    </source>
</evidence>
<sequence>MPPETLLRKWKSSLLERARTGSLEAVAAVRKFVERSEDQDLDICAAVMPCLSHSLIPSPDVTLQDASSIQNLLVASEAFQVITSVCQNRDQLKPALPEDYLPLFLEYQPHLFQWMEFFHRQKLNREFYRSLCTVTISTLLGLHDVLKTAILTIPSNVDAILSNWIKQDVFLGNVSMKMWKEGPCSSFFVVDTVFRHEEGKIILDDIFMTSPLKAQAFAKALIARISNIATEHAGQVGEMPSAFLSTYLNELLHLSSLFAKHPAGCRALLGSSTLFSATASVLLQVARNVGVQQGIDVWHSIIKCASTLLGLCFVVEQGTVDPLDRISSALQWGILQTICRCLVRLPLIDRNFSACTDMLGCLITCAMMHRPSLKHLLSAKSAAMDTVDFVLLKNRSQLVRKYACDFEITIEPIPHMMGTRVEREKRMGICDNINVRIFHTPIHT</sequence>
<protein>
    <submittedName>
        <fullName evidence="1">Uncharacterized protein</fullName>
    </submittedName>
</protein>
<accession>A0A9W8JDR2</accession>
<dbReference type="Proteomes" id="UP001140091">
    <property type="component" value="Unassembled WGS sequence"/>
</dbReference>
<reference evidence="1" key="1">
    <citation type="submission" date="2022-06" db="EMBL/GenBank/DDBJ databases">
        <title>Genome Sequence of Candolleomyces eurysporus.</title>
        <authorList>
            <person name="Buettner E."/>
        </authorList>
    </citation>
    <scope>NUCLEOTIDE SEQUENCE</scope>
    <source>
        <strain evidence="1">VTCC 930004</strain>
    </source>
</reference>
<comment type="caution">
    <text evidence="1">The sequence shown here is derived from an EMBL/GenBank/DDBJ whole genome shotgun (WGS) entry which is preliminary data.</text>
</comment>
<feature type="non-terminal residue" evidence="1">
    <location>
        <position position="444"/>
    </location>
</feature>
<evidence type="ECO:0000313" key="2">
    <source>
        <dbReference type="Proteomes" id="UP001140091"/>
    </source>
</evidence>
<dbReference type="AlphaFoldDB" id="A0A9W8JDR2"/>
<name>A0A9W8JDR2_9AGAR</name>
<gene>
    <name evidence="1" type="ORF">H1R20_g8075</name>
</gene>
<organism evidence="1 2">
    <name type="scientific">Candolleomyces eurysporus</name>
    <dbReference type="NCBI Taxonomy" id="2828524"/>
    <lineage>
        <taxon>Eukaryota</taxon>
        <taxon>Fungi</taxon>
        <taxon>Dikarya</taxon>
        <taxon>Basidiomycota</taxon>
        <taxon>Agaricomycotina</taxon>
        <taxon>Agaricomycetes</taxon>
        <taxon>Agaricomycetidae</taxon>
        <taxon>Agaricales</taxon>
        <taxon>Agaricineae</taxon>
        <taxon>Psathyrellaceae</taxon>
        <taxon>Candolleomyces</taxon>
    </lineage>
</organism>
<keyword evidence="2" id="KW-1185">Reference proteome</keyword>
<proteinExistence type="predicted"/>
<dbReference type="EMBL" id="JANBPK010000910">
    <property type="protein sequence ID" value="KAJ2929020.1"/>
    <property type="molecule type" value="Genomic_DNA"/>
</dbReference>